<dbReference type="GO" id="GO:0140956">
    <property type="term" value="F:histone H3K79 trimethyltransferase activity"/>
    <property type="evidence" value="ECO:0007669"/>
    <property type="project" value="UniProtKB-EC"/>
</dbReference>
<evidence type="ECO:0000313" key="9">
    <source>
        <dbReference type="Proteomes" id="UP001165065"/>
    </source>
</evidence>
<feature type="region of interest" description="Disordered" evidence="6">
    <location>
        <begin position="290"/>
        <end position="324"/>
    </location>
</feature>
<comment type="catalytic activity">
    <reaction evidence="5">
        <text>L-lysyl(79)-[histone H3] + 3 S-adenosyl-L-methionine = N(6),N(6),N(6)-trimethyl-L-lysyl(79)-[histone H3] + 3 S-adenosyl-L-homocysteine + 3 H(+)</text>
        <dbReference type="Rhea" id="RHEA:60328"/>
        <dbReference type="Rhea" id="RHEA-COMP:15549"/>
        <dbReference type="Rhea" id="RHEA-COMP:15552"/>
        <dbReference type="ChEBI" id="CHEBI:15378"/>
        <dbReference type="ChEBI" id="CHEBI:29969"/>
        <dbReference type="ChEBI" id="CHEBI:57856"/>
        <dbReference type="ChEBI" id="CHEBI:59789"/>
        <dbReference type="ChEBI" id="CHEBI:61961"/>
        <dbReference type="EC" id="2.1.1.360"/>
    </reaction>
</comment>
<name>A0A9W7L8G0_9STRA</name>
<dbReference type="PANTHER" id="PTHR21451:SF19">
    <property type="entry name" value="ACTIVATED IN BLOCKED UNFOLDED PROTEIN RESPONSE"/>
    <property type="match status" value="1"/>
</dbReference>
<evidence type="ECO:0000313" key="8">
    <source>
        <dbReference type="EMBL" id="GMI40350.1"/>
    </source>
</evidence>
<feature type="compositionally biased region" description="Gly residues" evidence="6">
    <location>
        <begin position="308"/>
        <end position="320"/>
    </location>
</feature>
<evidence type="ECO:0000256" key="6">
    <source>
        <dbReference type="SAM" id="MobiDB-lite"/>
    </source>
</evidence>
<feature type="region of interest" description="Disordered" evidence="6">
    <location>
        <begin position="449"/>
        <end position="469"/>
    </location>
</feature>
<gene>
    <name evidence="8" type="ORF">TrCOL_g13002</name>
</gene>
<dbReference type="EC" id="2.1.1.360" evidence="1"/>
<organism evidence="8 9">
    <name type="scientific">Triparma columacea</name>
    <dbReference type="NCBI Taxonomy" id="722753"/>
    <lineage>
        <taxon>Eukaryota</taxon>
        <taxon>Sar</taxon>
        <taxon>Stramenopiles</taxon>
        <taxon>Ochrophyta</taxon>
        <taxon>Bolidophyceae</taxon>
        <taxon>Parmales</taxon>
        <taxon>Triparmaceae</taxon>
        <taxon>Triparma</taxon>
    </lineage>
</organism>
<proteinExistence type="predicted"/>
<dbReference type="EMBL" id="BRYA01000125">
    <property type="protein sequence ID" value="GMI40350.1"/>
    <property type="molecule type" value="Genomic_DNA"/>
</dbReference>
<evidence type="ECO:0000256" key="4">
    <source>
        <dbReference type="ARBA" id="ARBA00029821"/>
    </source>
</evidence>
<dbReference type="Pfam" id="PF08123">
    <property type="entry name" value="DOT1"/>
    <property type="match status" value="1"/>
</dbReference>
<dbReference type="AlphaFoldDB" id="A0A9W7L8G0"/>
<dbReference type="GO" id="GO:0051726">
    <property type="term" value="P:regulation of cell cycle"/>
    <property type="evidence" value="ECO:0007669"/>
    <property type="project" value="InterPro"/>
</dbReference>
<sequence length="469" mass="50653">MGPAQELSAQAKMLVIIDYLSRDRIITYNAQSLLKDLILSEDPAVMNLLPVVESQGTETKFIDSIYKVIDEKAEAVFNQLFNDCSIEVAKQASKGERANKNLTKERSLIYGEVEFASFNVVLRKICTNLTPGGNFYDIGSGSGRAVFAARLTQDFNKCVGIELMEDLSKLADKVHEKYDKGFKHLLHTGYSCNSVSLSCADFLTFDWTDGDVVFANSTCFTDKLMTAIAEKAEGMKPGSFLVTFTKGIQNEAFELVEKKRYNMSWGPATVFIHRRLLPSGEPAGPAVLHSYQTSPPQNLSYPGDGTEEGGGNRGGLGDNGGPLEVTGMAMKLNLAGNDNESGGAAYIDEDDVDSGFYSHDKSSVGGGDEAASSVFTPSTSVNSSFDTQASGASWNTPNTSYNSEFSRPPTLDTTSGLLEAPLSPGMRRIYAEEQLGVMTSPKDTMLMQRKRMRSKGQGAKGGGGSNLFA</sequence>
<dbReference type="InterPro" id="IPR029063">
    <property type="entry name" value="SAM-dependent_MTases_sf"/>
</dbReference>
<feature type="domain" description="DOT1" evidence="7">
    <location>
        <begin position="107"/>
        <end position="254"/>
    </location>
</feature>
<feature type="compositionally biased region" description="Gly residues" evidence="6">
    <location>
        <begin position="458"/>
        <end position="469"/>
    </location>
</feature>
<dbReference type="Gene3D" id="3.40.50.150">
    <property type="entry name" value="Vaccinia Virus protein VP39"/>
    <property type="match status" value="1"/>
</dbReference>
<dbReference type="SUPFAM" id="SSF53335">
    <property type="entry name" value="S-adenosyl-L-methionine-dependent methyltransferases"/>
    <property type="match status" value="1"/>
</dbReference>
<keyword evidence="3" id="KW-0156">Chromatin regulator</keyword>
<feature type="compositionally biased region" description="Polar residues" evidence="6">
    <location>
        <begin position="290"/>
        <end position="300"/>
    </location>
</feature>
<keyword evidence="9" id="KW-1185">Reference proteome</keyword>
<protein>
    <recommendedName>
        <fullName evidence="2">Histone-lysine N-methyltransferase, H3 lysine-79 specific</fullName>
        <ecNumber evidence="1">2.1.1.360</ecNumber>
    </recommendedName>
    <alternativeName>
        <fullName evidence="4">Histone H3-K79 methyltransferase</fullName>
    </alternativeName>
</protein>
<reference evidence="9" key="1">
    <citation type="journal article" date="2023" name="Commun. Biol.">
        <title>Genome analysis of Parmales, the sister group of diatoms, reveals the evolutionary specialization of diatoms from phago-mixotrophs to photoautotrophs.</title>
        <authorList>
            <person name="Ban H."/>
            <person name="Sato S."/>
            <person name="Yoshikawa S."/>
            <person name="Yamada K."/>
            <person name="Nakamura Y."/>
            <person name="Ichinomiya M."/>
            <person name="Sato N."/>
            <person name="Blanc-Mathieu R."/>
            <person name="Endo H."/>
            <person name="Kuwata A."/>
            <person name="Ogata H."/>
        </authorList>
    </citation>
    <scope>NUCLEOTIDE SEQUENCE [LARGE SCALE GENOMIC DNA]</scope>
</reference>
<feature type="compositionally biased region" description="Polar residues" evidence="6">
    <location>
        <begin position="373"/>
        <end position="416"/>
    </location>
</feature>
<evidence type="ECO:0000256" key="2">
    <source>
        <dbReference type="ARBA" id="ARBA00020987"/>
    </source>
</evidence>
<comment type="caution">
    <text evidence="8">The sequence shown here is derived from an EMBL/GenBank/DDBJ whole genome shotgun (WGS) entry which is preliminary data.</text>
</comment>
<evidence type="ECO:0000256" key="1">
    <source>
        <dbReference type="ARBA" id="ARBA00012190"/>
    </source>
</evidence>
<evidence type="ECO:0000256" key="5">
    <source>
        <dbReference type="ARBA" id="ARBA00047770"/>
    </source>
</evidence>
<evidence type="ECO:0000259" key="7">
    <source>
        <dbReference type="Pfam" id="PF08123"/>
    </source>
</evidence>
<dbReference type="InterPro" id="IPR025789">
    <property type="entry name" value="DOT1_dom"/>
</dbReference>
<accession>A0A9W7L8G0</accession>
<feature type="region of interest" description="Disordered" evidence="6">
    <location>
        <begin position="358"/>
        <end position="420"/>
    </location>
</feature>
<evidence type="ECO:0000256" key="3">
    <source>
        <dbReference type="ARBA" id="ARBA00022853"/>
    </source>
</evidence>
<dbReference type="InterPro" id="IPR030445">
    <property type="entry name" value="H3-K79_meTrfase"/>
</dbReference>
<dbReference type="OrthoDB" id="443402at2759"/>
<dbReference type="Proteomes" id="UP001165065">
    <property type="component" value="Unassembled WGS sequence"/>
</dbReference>
<dbReference type="PANTHER" id="PTHR21451">
    <property type="entry name" value="HISTONE H3 METHYLTRANSFERASE"/>
    <property type="match status" value="1"/>
</dbReference>